<evidence type="ECO:0000259" key="7">
    <source>
        <dbReference type="Pfam" id="PF20434"/>
    </source>
</evidence>
<evidence type="ECO:0000256" key="3">
    <source>
        <dbReference type="ARBA" id="ARBA00022801"/>
    </source>
</evidence>
<feature type="domain" description="Sulfatase N-terminal" evidence="6">
    <location>
        <begin position="86"/>
        <end position="391"/>
    </location>
</feature>
<dbReference type="Gene3D" id="3.40.50.1820">
    <property type="entry name" value="alpha/beta hydrolase"/>
    <property type="match status" value="1"/>
</dbReference>
<name>A0A517SVC6_9BACT</name>
<dbReference type="SUPFAM" id="SSF53474">
    <property type="entry name" value="alpha/beta-Hydrolases"/>
    <property type="match status" value="1"/>
</dbReference>
<dbReference type="Pfam" id="PF00884">
    <property type="entry name" value="Sulfatase"/>
    <property type="match status" value="1"/>
</dbReference>
<keyword evidence="4" id="KW-0106">Calcium</keyword>
<evidence type="ECO:0000256" key="2">
    <source>
        <dbReference type="ARBA" id="ARBA00022723"/>
    </source>
</evidence>
<sequence>MIQVLTVAGDFGISGDALKRLPDSLFHLSLVGTGSRKETRISAFPTLPVPLVLPAMLSIRAAALIALVCCQMLIARADDAAGQQRPNVIVILVDDQGYYDLGCYGASEVKTPNIDALAEQGTRFTDYYAAAPICSPSRAGLLTGCYPRRVGNHIWVHRADSQYGLHPDEVTVAELFQSAGYATACIGKWHLGFEKPLLPKYQGFDHYFGLLHNLDPVEVVYFEEQGGVPLMRNEEVVKRPADPAELTKAYTDEAIKFIDQHQESPFFLYLPHTMLHHPLGVGEDFVGSSEWGEYGDAIQEMDHHVGRLMDAVRERQLDERTVVLYLSDNGRGPGRNSEQPIRGRKLSTFEGGIRVPAIAWGPGVGLQTQATSKAVVRAMDWYPTLASLAGIRVPEEVVIDGRDLSPLLQGKTSGVPGPAQKLSLNADVPLRRRWQPDGEWSQRIRRNEYSEAFFYHGSQGALAAVRWRQWKLYLNPSLTLYDLVSDPGESQPVRDGEILQKLRGMSILFQEEMRRDARPAGQADASADSPTRISEDQLRQLNADKDVTYATYGDRTLQMDVYRPKNAWGQLPAIVCIHGGGWQKGSRVHHEKVAQGLASRGYVAATISYRLSDEAAFPAAIQDCKAAVRFLRANASRYGIDSEKIGAIGLSAGGHLTALLASSGGVAELEGDGGHQGHSSRIQAAVPMGAQTDFLSARTREISAHPQRGLIWRKFMGGSLDERSAAYGLASPLQHLDKDDPPCWFIAGQQDDASTHAVAFRQRLDELGIPSGLTVIQDAPHGFVSRQGWFDQMVRQADQFFKKSFEAQD</sequence>
<dbReference type="CDD" id="cd16026">
    <property type="entry name" value="GALNS_like"/>
    <property type="match status" value="1"/>
</dbReference>
<organism evidence="8 9">
    <name type="scientific">Stieleria bergensis</name>
    <dbReference type="NCBI Taxonomy" id="2528025"/>
    <lineage>
        <taxon>Bacteria</taxon>
        <taxon>Pseudomonadati</taxon>
        <taxon>Planctomycetota</taxon>
        <taxon>Planctomycetia</taxon>
        <taxon>Pirellulales</taxon>
        <taxon>Pirellulaceae</taxon>
        <taxon>Stieleria</taxon>
    </lineage>
</organism>
<protein>
    <submittedName>
        <fullName evidence="8">Arylsulfatase</fullName>
        <ecNumber evidence="8">3.1.6.1</ecNumber>
    </submittedName>
</protein>
<dbReference type="PANTHER" id="PTHR42693">
    <property type="entry name" value="ARYLSULFATASE FAMILY MEMBER"/>
    <property type="match status" value="1"/>
</dbReference>
<dbReference type="AlphaFoldDB" id="A0A517SVC6"/>
<dbReference type="GO" id="GO:0004065">
    <property type="term" value="F:arylsulfatase activity"/>
    <property type="evidence" value="ECO:0007669"/>
    <property type="project" value="UniProtKB-EC"/>
</dbReference>
<accession>A0A517SVC6</accession>
<dbReference type="GO" id="GO:0046872">
    <property type="term" value="F:metal ion binding"/>
    <property type="evidence" value="ECO:0007669"/>
    <property type="project" value="UniProtKB-KW"/>
</dbReference>
<feature type="domain" description="BD-FAE-like" evidence="7">
    <location>
        <begin position="559"/>
        <end position="753"/>
    </location>
</feature>
<dbReference type="InterPro" id="IPR024607">
    <property type="entry name" value="Sulfatase_CS"/>
</dbReference>
<evidence type="ECO:0000256" key="4">
    <source>
        <dbReference type="ARBA" id="ARBA00022837"/>
    </source>
</evidence>
<dbReference type="InterPro" id="IPR029058">
    <property type="entry name" value="AB_hydrolase_fold"/>
</dbReference>
<reference evidence="8 9" key="1">
    <citation type="submission" date="2019-02" db="EMBL/GenBank/DDBJ databases">
        <title>Deep-cultivation of Planctomycetes and their phenomic and genomic characterization uncovers novel biology.</title>
        <authorList>
            <person name="Wiegand S."/>
            <person name="Jogler M."/>
            <person name="Boedeker C."/>
            <person name="Pinto D."/>
            <person name="Vollmers J."/>
            <person name="Rivas-Marin E."/>
            <person name="Kohn T."/>
            <person name="Peeters S.H."/>
            <person name="Heuer A."/>
            <person name="Rast P."/>
            <person name="Oberbeckmann S."/>
            <person name="Bunk B."/>
            <person name="Jeske O."/>
            <person name="Meyerdierks A."/>
            <person name="Storesund J.E."/>
            <person name="Kallscheuer N."/>
            <person name="Luecker S."/>
            <person name="Lage O.M."/>
            <person name="Pohl T."/>
            <person name="Merkel B.J."/>
            <person name="Hornburger P."/>
            <person name="Mueller R.-W."/>
            <person name="Bruemmer F."/>
            <person name="Labrenz M."/>
            <person name="Spormann A.M."/>
            <person name="Op den Camp H."/>
            <person name="Overmann J."/>
            <person name="Amann R."/>
            <person name="Jetten M.S.M."/>
            <person name="Mascher T."/>
            <person name="Medema M.H."/>
            <person name="Devos D.P."/>
            <person name="Kaster A.-K."/>
            <person name="Ovreas L."/>
            <person name="Rohde M."/>
            <person name="Galperin M.Y."/>
            <person name="Jogler C."/>
        </authorList>
    </citation>
    <scope>NUCLEOTIDE SEQUENCE [LARGE SCALE GENOMIC DNA]</scope>
    <source>
        <strain evidence="8 9">SV_7m_r</strain>
    </source>
</reference>
<dbReference type="InterPro" id="IPR050738">
    <property type="entry name" value="Sulfatase"/>
</dbReference>
<dbReference type="PROSITE" id="PS00523">
    <property type="entry name" value="SULFATASE_1"/>
    <property type="match status" value="1"/>
</dbReference>
<dbReference type="InterPro" id="IPR017850">
    <property type="entry name" value="Alkaline_phosphatase_core_sf"/>
</dbReference>
<keyword evidence="3 8" id="KW-0378">Hydrolase</keyword>
<dbReference type="InterPro" id="IPR000917">
    <property type="entry name" value="Sulfatase_N"/>
</dbReference>
<dbReference type="EC" id="3.1.6.1" evidence="8"/>
<dbReference type="InterPro" id="IPR049492">
    <property type="entry name" value="BD-FAE-like_dom"/>
</dbReference>
<dbReference type="Proteomes" id="UP000315003">
    <property type="component" value="Chromosome"/>
</dbReference>
<keyword evidence="9" id="KW-1185">Reference proteome</keyword>
<gene>
    <name evidence="8" type="primary">atsA_38</name>
    <name evidence="8" type="ORF">SV7mr_25990</name>
</gene>
<comment type="similarity">
    <text evidence="1">Belongs to the sulfatase family.</text>
</comment>
<evidence type="ECO:0000256" key="1">
    <source>
        <dbReference type="ARBA" id="ARBA00008779"/>
    </source>
</evidence>
<dbReference type="Gene3D" id="3.30.1120.10">
    <property type="match status" value="1"/>
</dbReference>
<dbReference type="PANTHER" id="PTHR42693:SF53">
    <property type="entry name" value="ENDO-4-O-SULFATASE"/>
    <property type="match status" value="1"/>
</dbReference>
<dbReference type="SUPFAM" id="SSF53649">
    <property type="entry name" value="Alkaline phosphatase-like"/>
    <property type="match status" value="1"/>
</dbReference>
<evidence type="ECO:0000259" key="6">
    <source>
        <dbReference type="Pfam" id="PF00884"/>
    </source>
</evidence>
<feature type="region of interest" description="Disordered" evidence="5">
    <location>
        <begin position="518"/>
        <end position="537"/>
    </location>
</feature>
<dbReference type="Gene3D" id="3.40.720.10">
    <property type="entry name" value="Alkaline Phosphatase, subunit A"/>
    <property type="match status" value="1"/>
</dbReference>
<proteinExistence type="inferred from homology"/>
<evidence type="ECO:0000256" key="5">
    <source>
        <dbReference type="SAM" id="MobiDB-lite"/>
    </source>
</evidence>
<evidence type="ECO:0000313" key="9">
    <source>
        <dbReference type="Proteomes" id="UP000315003"/>
    </source>
</evidence>
<dbReference type="PROSITE" id="PS00149">
    <property type="entry name" value="SULFATASE_2"/>
    <property type="match status" value="1"/>
</dbReference>
<evidence type="ECO:0000313" key="8">
    <source>
        <dbReference type="EMBL" id="QDT60082.1"/>
    </source>
</evidence>
<dbReference type="EMBL" id="CP036272">
    <property type="protein sequence ID" value="QDT60082.1"/>
    <property type="molecule type" value="Genomic_DNA"/>
</dbReference>
<keyword evidence="2" id="KW-0479">Metal-binding</keyword>
<dbReference type="Pfam" id="PF20434">
    <property type="entry name" value="BD-FAE"/>
    <property type="match status" value="1"/>
</dbReference>